<evidence type="ECO:0000313" key="3">
    <source>
        <dbReference type="EMBL" id="CAK0889211.1"/>
    </source>
</evidence>
<keyword evidence="4" id="KW-1185">Reference proteome</keyword>
<sequence length="1692" mass="180424">MAGAAGAPVGAAGPGRLPDEDYSALARLGQRERDVFRTLHQQVAQEASRAGARTLWSIIQAVAGMSPKQLDKLIDIYHGQNQSAAADQADKANRAKADAAAEDALRKRQEALRLQEEKAAALEQRLNKQKVQFEDTVRKQQEALRLEEEKVKAAEEAAKRKAQELQQRAQLEAKAKAAALELQINKQREQLEDALQKSKAQEALKMEALRQEEDKVAALVRQTSKQKEQLEERAAQLQLKEAQLELREAALMQRAQVRDYVILLGASRSSSLWAPLVGIGFRCLKGHGWHCCHVDGSVTQNSSRTLPWKSAVQCERLSVHLVFTLHLVVLIPDASSPGKSSVLLSAQPGENDAEPKAILVNGLMNETLSLSVAPLPLAAVVPSKSPAVLATSGLVRYGPKAKTFGAVPSNKAKAAVPVAAPKQAAAKSVGAALASVARADELLVEAPFGWLPASDAGLPPAHRPRVPLDALQGVLAFGLPVEAGRNRAFEGRAVVDAAWGPLHKNMRRAAVLEVAVVLVWDAAAHHRAACTNNWPAPTAVFPLHVAAAPAQPTVVNGKAIGYVSTPDATLAAELGIAPIAAAGATAAANAAATTAARTLRAFLGSPTFDWNTIVPKQPWAPHMLDLRAACEAYSVIVYENSWATSPLHLSSPGSTHDAGFFIAGCAAREAGTAAAGATPPTYVRHTATAVGATQDAEWTPFMGALFETAQRQDRWLLSAVHPLTPTNVRKLAIARVNRQVAAALPEYTEAFGAYWAPLAFGIAGACIGFGPGFHAEQIVLRAASEEIVDYENGIALSAGATARVAAMKADAAHGPAVWSSADEMIPALEPYAARAGSFLIGQTEAHLRRNSVEVAAEQAVPVDLAAELETVDVCLPIGENLAANELRAIKGTAAAAAGAPSSAGTVDLTEAFRASQDAIRTKVVNAVQFAASERARTHESIEMSVVAKTMYRLLVHPFDTWGLSVSLAHPAAAVHSKVNVALFFGLGLTAHHHVSVRWTATTTGPGVAALRNLRIMAAQVPDTWKAVLPSDSIPALEHLERTIQRFGITIGDASRLLTDYGADLVHEWHKVEASQALRFAAACLAKLYLRLVPRATIANLPSLVQFFSDCPADDGIIESVKMASRRDEISIVAKVAFRAGLSAVSIGATEALEAFAVSAGGGDRATTLAVASKLASATAAARLVGSAGLNETWAASLDPEIKKAASSIRTLVESSEASGRPFASIAVAPRVSWFLTEQENGASACKDELQETDAQQQPDAGGSRPAVEEPRRAGGDTWAARARMWADAQGADRSRGLCGDFLNQHSRQKRAEGAYSLQQQMARVEPTALCRHLHMFAQVAVALALLSASRVCAEGEALVTELAEEVLAWESGKVLPSPWETVFNRPSNRDVGSVTEHPIWDKYDLEVFPDSLETAREQDGFPPNIAIGRVLMKDSKKPTQPPPSYRMTGVGGEEVRHLNGMVNPAGSTTVWGWQRIRYLAVKTWLDYWAGRNTEKMIVLHASGEYKYDQIIAASGGTQKVVLAAEVSPWPADLGWRYDQTAGIATTRADFLQAVGVAEAFASTYADCTNATVGFCNTPPKYQFASSAFIMGPIGDVADMLADMYYWSDSENRLVNEYFLHNPDMVALDYAGVLVLSLNNMKLDASIPVTVESASGVKSFKNLITNSNVCFVHGGGNSFDALKVLAQELLSDA</sequence>
<keyword evidence="1" id="KW-0175">Coiled coil</keyword>
<feature type="region of interest" description="Disordered" evidence="2">
    <location>
        <begin position="1250"/>
        <end position="1276"/>
    </location>
</feature>
<dbReference type="EMBL" id="CAUYUJ010019182">
    <property type="protein sequence ID" value="CAK0889211.1"/>
    <property type="molecule type" value="Genomic_DNA"/>
</dbReference>
<dbReference type="Proteomes" id="UP001189429">
    <property type="component" value="Unassembled WGS sequence"/>
</dbReference>
<feature type="compositionally biased region" description="Low complexity" evidence="2">
    <location>
        <begin position="1"/>
        <end position="15"/>
    </location>
</feature>
<proteinExistence type="predicted"/>
<evidence type="ECO:0000256" key="2">
    <source>
        <dbReference type="SAM" id="MobiDB-lite"/>
    </source>
</evidence>
<evidence type="ECO:0000313" key="4">
    <source>
        <dbReference type="Proteomes" id="UP001189429"/>
    </source>
</evidence>
<comment type="caution">
    <text evidence="3">The sequence shown here is derived from an EMBL/GenBank/DDBJ whole genome shotgun (WGS) entry which is preliminary data.</text>
</comment>
<protein>
    <submittedName>
        <fullName evidence="3">Uncharacterized protein</fullName>
    </submittedName>
</protein>
<gene>
    <name evidence="3" type="ORF">PCOR1329_LOCUS69809</name>
</gene>
<feature type="coiled-coil region" evidence="1">
    <location>
        <begin position="97"/>
        <end position="252"/>
    </location>
</feature>
<organism evidence="3 4">
    <name type="scientific">Prorocentrum cordatum</name>
    <dbReference type="NCBI Taxonomy" id="2364126"/>
    <lineage>
        <taxon>Eukaryota</taxon>
        <taxon>Sar</taxon>
        <taxon>Alveolata</taxon>
        <taxon>Dinophyceae</taxon>
        <taxon>Prorocentrales</taxon>
        <taxon>Prorocentraceae</taxon>
        <taxon>Prorocentrum</taxon>
    </lineage>
</organism>
<reference evidence="3" key="1">
    <citation type="submission" date="2023-10" db="EMBL/GenBank/DDBJ databases">
        <authorList>
            <person name="Chen Y."/>
            <person name="Shah S."/>
            <person name="Dougan E. K."/>
            <person name="Thang M."/>
            <person name="Chan C."/>
        </authorList>
    </citation>
    <scope>NUCLEOTIDE SEQUENCE [LARGE SCALE GENOMIC DNA]</scope>
</reference>
<name>A0ABN9WR58_9DINO</name>
<evidence type="ECO:0000256" key="1">
    <source>
        <dbReference type="SAM" id="Coils"/>
    </source>
</evidence>
<feature type="region of interest" description="Disordered" evidence="2">
    <location>
        <begin position="1"/>
        <end position="22"/>
    </location>
</feature>
<accession>A0ABN9WR58</accession>